<name>B7GCE2_PHATC</name>
<dbReference type="AlphaFoldDB" id="B7GCE2"/>
<reference evidence="2 3" key="1">
    <citation type="journal article" date="2008" name="Nature">
        <title>The Phaeodactylum genome reveals the evolutionary history of diatom genomes.</title>
        <authorList>
            <person name="Bowler C."/>
            <person name="Allen A.E."/>
            <person name="Badger J.H."/>
            <person name="Grimwood J."/>
            <person name="Jabbari K."/>
            <person name="Kuo A."/>
            <person name="Maheswari U."/>
            <person name="Martens C."/>
            <person name="Maumus F."/>
            <person name="Otillar R.P."/>
            <person name="Rayko E."/>
            <person name="Salamov A."/>
            <person name="Vandepoele K."/>
            <person name="Beszteri B."/>
            <person name="Gruber A."/>
            <person name="Heijde M."/>
            <person name="Katinka M."/>
            <person name="Mock T."/>
            <person name="Valentin K."/>
            <person name="Verret F."/>
            <person name="Berges J.A."/>
            <person name="Brownlee C."/>
            <person name="Cadoret J.P."/>
            <person name="Chiovitti A."/>
            <person name="Choi C.J."/>
            <person name="Coesel S."/>
            <person name="De Martino A."/>
            <person name="Detter J.C."/>
            <person name="Durkin C."/>
            <person name="Falciatore A."/>
            <person name="Fournet J."/>
            <person name="Haruta M."/>
            <person name="Huysman M.J."/>
            <person name="Jenkins B.D."/>
            <person name="Jiroutova K."/>
            <person name="Jorgensen R.E."/>
            <person name="Joubert Y."/>
            <person name="Kaplan A."/>
            <person name="Kroger N."/>
            <person name="Kroth P.G."/>
            <person name="La Roche J."/>
            <person name="Lindquist E."/>
            <person name="Lommer M."/>
            <person name="Martin-Jezequel V."/>
            <person name="Lopez P.J."/>
            <person name="Lucas S."/>
            <person name="Mangogna M."/>
            <person name="McGinnis K."/>
            <person name="Medlin L.K."/>
            <person name="Montsant A."/>
            <person name="Oudot-Le Secq M.P."/>
            <person name="Napoli C."/>
            <person name="Obornik M."/>
            <person name="Parker M.S."/>
            <person name="Petit J.L."/>
            <person name="Porcel B.M."/>
            <person name="Poulsen N."/>
            <person name="Robison M."/>
            <person name="Rychlewski L."/>
            <person name="Rynearson T.A."/>
            <person name="Schmutz J."/>
            <person name="Shapiro H."/>
            <person name="Siaut M."/>
            <person name="Stanley M."/>
            <person name="Sussman M.R."/>
            <person name="Taylor A.R."/>
            <person name="Vardi A."/>
            <person name="von Dassow P."/>
            <person name="Vyverman W."/>
            <person name="Willis A."/>
            <person name="Wyrwicz L.S."/>
            <person name="Rokhsar D.S."/>
            <person name="Weissenbach J."/>
            <person name="Armbrust E.V."/>
            <person name="Green B.R."/>
            <person name="Van de Peer Y."/>
            <person name="Grigoriev I.V."/>
        </authorList>
    </citation>
    <scope>NUCLEOTIDE SEQUENCE [LARGE SCALE GENOMIC DNA]</scope>
    <source>
        <strain evidence="2 3">CCAP 1055/1</strain>
    </source>
</reference>
<dbReference type="InParanoid" id="B7GCE2"/>
<dbReference type="HOGENOM" id="CLU_458203_0_0_1"/>
<dbReference type="PaxDb" id="2850-Phatr49944"/>
<dbReference type="InterPro" id="IPR000863">
    <property type="entry name" value="Sulfotransferase_dom"/>
</dbReference>
<accession>B7GCE2</accession>
<dbReference type="EMBL" id="CM000627">
    <property type="protein sequence ID" value="EEC43850.1"/>
    <property type="molecule type" value="Genomic_DNA"/>
</dbReference>
<dbReference type="Gene3D" id="3.40.50.300">
    <property type="entry name" value="P-loop containing nucleotide triphosphate hydrolases"/>
    <property type="match status" value="1"/>
</dbReference>
<dbReference type="eggNOG" id="ENOG502SP6C">
    <property type="taxonomic scope" value="Eukaryota"/>
</dbReference>
<dbReference type="GeneID" id="7198545"/>
<dbReference type="InterPro" id="IPR027417">
    <property type="entry name" value="P-loop_NTPase"/>
</dbReference>
<dbReference type="Proteomes" id="UP000000759">
    <property type="component" value="Chromosome 25"/>
</dbReference>
<organism evidence="2 3">
    <name type="scientific">Phaeodactylum tricornutum (strain CCAP 1055/1)</name>
    <dbReference type="NCBI Taxonomy" id="556484"/>
    <lineage>
        <taxon>Eukaryota</taxon>
        <taxon>Sar</taxon>
        <taxon>Stramenopiles</taxon>
        <taxon>Ochrophyta</taxon>
        <taxon>Bacillariophyta</taxon>
        <taxon>Bacillariophyceae</taxon>
        <taxon>Bacillariophycidae</taxon>
        <taxon>Naviculales</taxon>
        <taxon>Phaeodactylaceae</taxon>
        <taxon>Phaeodactylum</taxon>
    </lineage>
</organism>
<dbReference type="Pfam" id="PF00685">
    <property type="entry name" value="Sulfotransfer_1"/>
    <property type="match status" value="1"/>
</dbReference>
<dbReference type="GO" id="GO:0008146">
    <property type="term" value="F:sulfotransferase activity"/>
    <property type="evidence" value="ECO:0007669"/>
    <property type="project" value="InterPro"/>
</dbReference>
<feature type="domain" description="Sulfotransferase" evidence="1">
    <location>
        <begin position="286"/>
        <end position="534"/>
    </location>
</feature>
<evidence type="ECO:0000313" key="2">
    <source>
        <dbReference type="EMBL" id="EEC43850.1"/>
    </source>
</evidence>
<dbReference type="RefSeq" id="XP_002184791.1">
    <property type="nucleotide sequence ID" value="XM_002184755.1"/>
</dbReference>
<protein>
    <recommendedName>
        <fullName evidence="1">Sulfotransferase domain-containing protein</fullName>
    </recommendedName>
</protein>
<evidence type="ECO:0000259" key="1">
    <source>
        <dbReference type="Pfam" id="PF00685"/>
    </source>
</evidence>
<reference evidence="3" key="2">
    <citation type="submission" date="2008-08" db="EMBL/GenBank/DDBJ databases">
        <authorList>
            <consortium name="Diatom Consortium"/>
            <person name="Grigoriev I."/>
            <person name="Grimwood J."/>
            <person name="Kuo A."/>
            <person name="Otillar R.P."/>
            <person name="Salamov A."/>
            <person name="Detter J.C."/>
            <person name="Lindquist E."/>
            <person name="Shapiro H."/>
            <person name="Lucas S."/>
            <person name="Glavina del Rio T."/>
            <person name="Pitluck S."/>
            <person name="Rokhsar D."/>
            <person name="Bowler C."/>
        </authorList>
    </citation>
    <scope>GENOME REANNOTATION</scope>
    <source>
        <strain evidence="3">CCAP 1055/1</strain>
    </source>
</reference>
<evidence type="ECO:0000313" key="3">
    <source>
        <dbReference type="Proteomes" id="UP000000759"/>
    </source>
</evidence>
<sequence>MRTLRIKRFVSPRRVWSGVLLLLGVLLSLQYQGVDVCSMLLSRSVAAFTKTPSHHDLTINDVSITATDLLNILREPLVLERRAEETDEMFVARFPIPSKDFGRPEFLQMAQASRQGDGLIFLCAVRGATARQSWTGLPDCVRDGGPHLWRHRNQFATLSAGRRKDRPRYAFSVDEQSDTGRELVHSLVLLIEIDRSTMSMQAEFNKRSSVVLSLAILIVSLGRIPTELRLLRSHSSDRIVLDTASKGSTGQAKAFRKTNCTAHMSPRRHEKDVDKKADTKGPKIALLMSFPNSGTSYTILMLRHLSATFSASNYGLEKTYVGSESSNTNVAIRLDQPQGPFWMDAATKSNANYTYPADLVLTKTHCGGKCVHCPPKMYIESPYSFRRECLTARKIINSTTIRTQVYPTTHVQKAIHLFRDPVNNVVSRFHHERRSGRSAVAYPATREGFRDYCKNLNDSFETSEVKSILWDRELRNAFENVPCRAEFVRYVLWHDLTFWMTRDMEIETFILRYEWYESRLGFTASKLVRFLDLKPVGDLVPFVAGKKYHDYFSPREHNAIASAIHMSASSKTWEVVKEYFRHKIQYSSQKTIRTIH</sequence>
<proteinExistence type="predicted"/>
<gene>
    <name evidence="2" type="ORF">PHATRDRAFT_49944</name>
</gene>
<keyword evidence="3" id="KW-1185">Reference proteome</keyword>
<dbReference type="SUPFAM" id="SSF52540">
    <property type="entry name" value="P-loop containing nucleoside triphosphate hydrolases"/>
    <property type="match status" value="1"/>
</dbReference>
<dbReference type="KEGG" id="pti:PHATRDRAFT_49944"/>